<name>A0AAV3XK37_9CYAN</name>
<feature type="transmembrane region" description="Helical" evidence="5">
    <location>
        <begin position="35"/>
        <end position="55"/>
    </location>
</feature>
<dbReference type="Pfam" id="PF01957">
    <property type="entry name" value="NfeD"/>
    <property type="match status" value="1"/>
</dbReference>
<keyword evidence="8" id="KW-1185">Reference proteome</keyword>
<keyword evidence="3 5" id="KW-1133">Transmembrane helix</keyword>
<comment type="subcellular location">
    <subcellularLocation>
        <location evidence="1">Membrane</location>
        <topology evidence="1">Multi-pass membrane protein</topology>
    </subcellularLocation>
</comment>
<dbReference type="SUPFAM" id="SSF141322">
    <property type="entry name" value="NfeD domain-like"/>
    <property type="match status" value="1"/>
</dbReference>
<evidence type="ECO:0000313" key="8">
    <source>
        <dbReference type="Proteomes" id="UP001050975"/>
    </source>
</evidence>
<dbReference type="EMBL" id="BLAY01000121">
    <property type="protein sequence ID" value="GET41400.1"/>
    <property type="molecule type" value="Genomic_DNA"/>
</dbReference>
<feature type="transmembrane region" description="Helical" evidence="5">
    <location>
        <begin position="12"/>
        <end position="28"/>
    </location>
</feature>
<evidence type="ECO:0000256" key="2">
    <source>
        <dbReference type="ARBA" id="ARBA00022692"/>
    </source>
</evidence>
<dbReference type="RefSeq" id="WP_226587668.1">
    <property type="nucleotide sequence ID" value="NZ_BLAY01000121.1"/>
</dbReference>
<reference evidence="7" key="1">
    <citation type="submission" date="2019-10" db="EMBL/GenBank/DDBJ databases">
        <title>Draft genome sequece of Microseira wollei NIES-4236.</title>
        <authorList>
            <person name="Yamaguchi H."/>
            <person name="Suzuki S."/>
            <person name="Kawachi M."/>
        </authorList>
    </citation>
    <scope>NUCLEOTIDE SEQUENCE</scope>
    <source>
        <strain evidence="7">NIES-4236</strain>
    </source>
</reference>
<gene>
    <name evidence="7" type="ORF">MiSe_62120</name>
</gene>
<dbReference type="PANTHER" id="PTHR33507">
    <property type="entry name" value="INNER MEMBRANE PROTEIN YBBJ"/>
    <property type="match status" value="1"/>
</dbReference>
<evidence type="ECO:0000259" key="6">
    <source>
        <dbReference type="Pfam" id="PF01957"/>
    </source>
</evidence>
<evidence type="ECO:0000256" key="4">
    <source>
        <dbReference type="ARBA" id="ARBA00023136"/>
    </source>
</evidence>
<dbReference type="InterPro" id="IPR002810">
    <property type="entry name" value="NfeD-like_C"/>
</dbReference>
<keyword evidence="2 5" id="KW-0812">Transmembrane</keyword>
<dbReference type="InterPro" id="IPR012340">
    <property type="entry name" value="NA-bd_OB-fold"/>
</dbReference>
<keyword evidence="4 5" id="KW-0472">Membrane</keyword>
<sequence length="157" mass="18252">MPLIDSQLSFPLFWLGFGLVLCLLELFLPKTLVTYYRFVPLFSGICSLLVAFLLFRATRVPEFKYQIFYWMGLSLASVIWIRPMIRKRKKYVVREATEAKTVTEILPGETGRVLYEGCVWQAYCEDRTCPIASNQKVFVLRREGNTLVVVPDRLFLP</sequence>
<feature type="domain" description="NfeD-like C-terminal" evidence="6">
    <location>
        <begin position="103"/>
        <end position="151"/>
    </location>
</feature>
<dbReference type="Gene3D" id="2.40.50.140">
    <property type="entry name" value="Nucleic acid-binding proteins"/>
    <property type="match status" value="1"/>
</dbReference>
<feature type="transmembrane region" description="Helical" evidence="5">
    <location>
        <begin position="67"/>
        <end position="85"/>
    </location>
</feature>
<evidence type="ECO:0000256" key="3">
    <source>
        <dbReference type="ARBA" id="ARBA00022989"/>
    </source>
</evidence>
<dbReference type="Proteomes" id="UP001050975">
    <property type="component" value="Unassembled WGS sequence"/>
</dbReference>
<dbReference type="InterPro" id="IPR052165">
    <property type="entry name" value="Membrane_assoc_protease"/>
</dbReference>
<organism evidence="7 8">
    <name type="scientific">Microseira wollei NIES-4236</name>
    <dbReference type="NCBI Taxonomy" id="2530354"/>
    <lineage>
        <taxon>Bacteria</taxon>
        <taxon>Bacillati</taxon>
        <taxon>Cyanobacteriota</taxon>
        <taxon>Cyanophyceae</taxon>
        <taxon>Oscillatoriophycideae</taxon>
        <taxon>Aerosakkonematales</taxon>
        <taxon>Aerosakkonemataceae</taxon>
        <taxon>Microseira</taxon>
    </lineage>
</organism>
<comment type="caution">
    <text evidence="7">The sequence shown here is derived from an EMBL/GenBank/DDBJ whole genome shotgun (WGS) entry which is preliminary data.</text>
</comment>
<evidence type="ECO:0000256" key="5">
    <source>
        <dbReference type="SAM" id="Phobius"/>
    </source>
</evidence>
<proteinExistence type="predicted"/>
<accession>A0AAV3XK37</accession>
<evidence type="ECO:0000256" key="1">
    <source>
        <dbReference type="ARBA" id="ARBA00004141"/>
    </source>
</evidence>
<dbReference type="AlphaFoldDB" id="A0AAV3XK37"/>
<dbReference type="GO" id="GO:0005886">
    <property type="term" value="C:plasma membrane"/>
    <property type="evidence" value="ECO:0007669"/>
    <property type="project" value="TreeGrafter"/>
</dbReference>
<evidence type="ECO:0000313" key="7">
    <source>
        <dbReference type="EMBL" id="GET41400.1"/>
    </source>
</evidence>
<dbReference type="PANTHER" id="PTHR33507:SF3">
    <property type="entry name" value="INNER MEMBRANE PROTEIN YBBJ"/>
    <property type="match status" value="1"/>
</dbReference>
<protein>
    <recommendedName>
        <fullName evidence="6">NfeD-like C-terminal domain-containing protein</fullName>
    </recommendedName>
</protein>